<dbReference type="InterPro" id="IPR011991">
    <property type="entry name" value="ArsR-like_HTH"/>
</dbReference>
<dbReference type="SUPFAM" id="SSF46785">
    <property type="entry name" value="Winged helix' DNA-binding domain"/>
    <property type="match status" value="2"/>
</dbReference>
<dbReference type="InterPro" id="IPR036390">
    <property type="entry name" value="WH_DNA-bd_sf"/>
</dbReference>
<dbReference type="PANTHER" id="PTHR36216:SF1">
    <property type="entry name" value="HTH ARSR-TYPE DOMAIN-CONTAINING PROTEIN"/>
    <property type="match status" value="1"/>
</dbReference>
<dbReference type="Gene3D" id="1.10.10.10">
    <property type="entry name" value="Winged helix-like DNA-binding domain superfamily/Winged helix DNA-binding domain"/>
    <property type="match status" value="2"/>
</dbReference>
<organism evidence="1 2">
    <name type="scientific">Methanospirillum purgamenti</name>
    <dbReference type="NCBI Taxonomy" id="2834276"/>
    <lineage>
        <taxon>Archaea</taxon>
        <taxon>Methanobacteriati</taxon>
        <taxon>Methanobacteriota</taxon>
        <taxon>Stenosarchaea group</taxon>
        <taxon>Methanomicrobia</taxon>
        <taxon>Methanomicrobiales</taxon>
        <taxon>Methanospirillaceae</taxon>
        <taxon>Methanospirillum</taxon>
    </lineage>
</organism>
<accession>A0A8E7EJP7</accession>
<dbReference type="GeneID" id="65098595"/>
<protein>
    <submittedName>
        <fullName evidence="1">Winged helix-turn-helix transcriptional regulator</fullName>
    </submittedName>
</protein>
<dbReference type="RefSeq" id="WP_011449156.1">
    <property type="nucleotide sequence ID" value="NZ_CP075546.1"/>
</dbReference>
<dbReference type="InterPro" id="IPR036388">
    <property type="entry name" value="WH-like_DNA-bd_sf"/>
</dbReference>
<reference evidence="1 2" key="1">
    <citation type="submission" date="2021-05" db="EMBL/GenBank/DDBJ databases">
        <title>A novel Methanospirillum isolate from a pyrite-forming mixed culture.</title>
        <authorList>
            <person name="Bunk B."/>
            <person name="Sproer C."/>
            <person name="Spring S."/>
            <person name="Pester M."/>
        </authorList>
    </citation>
    <scope>NUCLEOTIDE SEQUENCE [LARGE SCALE GENOMIC DNA]</scope>
    <source>
        <strain evidence="1 2">J.3.6.1-F.2.7.3</strain>
    </source>
</reference>
<sequence>MKFPALLLVAFLLSSQIWIAGGLQPTVSIQRTNCCMNSPCSEASGQTASGTGHCSCNSMPASMAQNACSCMHHRMMTSAPGVLERVRTFVVRGYRKITKKNVLDHPARKLLYDLIRDNPGLERKDLVKLSGLNEHTIKYHLEQIQSAGQISVCLAGNNRHYFENHGTYSSQEQQLFSRCHQDGPGRIIRVVRENPGINRGDVAKELGVSGPVISRSILPLIQAGIIRQEADGKYRRYYPGWDAQTITHNLNS</sequence>
<dbReference type="PANTHER" id="PTHR36216">
    <property type="entry name" value="TRANSCRIPTIONAL REGULATOR, TRMB"/>
    <property type="match status" value="1"/>
</dbReference>
<dbReference type="Pfam" id="PF13412">
    <property type="entry name" value="HTH_24"/>
    <property type="match status" value="1"/>
</dbReference>
<evidence type="ECO:0000313" key="1">
    <source>
        <dbReference type="EMBL" id="QVV88680.1"/>
    </source>
</evidence>
<proteinExistence type="predicted"/>
<keyword evidence="2" id="KW-1185">Reference proteome</keyword>
<dbReference type="CDD" id="cd00090">
    <property type="entry name" value="HTH_ARSR"/>
    <property type="match status" value="1"/>
</dbReference>
<name>A0A8E7EJP7_9EURY</name>
<dbReference type="KEGG" id="mrtj:KHC33_15385"/>
<dbReference type="Proteomes" id="UP000680656">
    <property type="component" value="Chromosome"/>
</dbReference>
<evidence type="ECO:0000313" key="2">
    <source>
        <dbReference type="Proteomes" id="UP000680656"/>
    </source>
</evidence>
<dbReference type="EMBL" id="CP075546">
    <property type="protein sequence ID" value="QVV88680.1"/>
    <property type="molecule type" value="Genomic_DNA"/>
</dbReference>
<gene>
    <name evidence="1" type="ORF">KHC33_15385</name>
</gene>
<dbReference type="AlphaFoldDB" id="A0A8E7EJP7"/>